<protein>
    <submittedName>
        <fullName evidence="1">Uncharacterized protein</fullName>
    </submittedName>
</protein>
<dbReference type="EMBL" id="JAUIRO010000007">
    <property type="protein sequence ID" value="KAK0706212.1"/>
    <property type="molecule type" value="Genomic_DNA"/>
</dbReference>
<organism evidence="1 2">
    <name type="scientific">Lasiosphaeria miniovina</name>
    <dbReference type="NCBI Taxonomy" id="1954250"/>
    <lineage>
        <taxon>Eukaryota</taxon>
        <taxon>Fungi</taxon>
        <taxon>Dikarya</taxon>
        <taxon>Ascomycota</taxon>
        <taxon>Pezizomycotina</taxon>
        <taxon>Sordariomycetes</taxon>
        <taxon>Sordariomycetidae</taxon>
        <taxon>Sordariales</taxon>
        <taxon>Lasiosphaeriaceae</taxon>
        <taxon>Lasiosphaeria</taxon>
    </lineage>
</organism>
<dbReference type="RefSeq" id="XP_060291306.1">
    <property type="nucleotide sequence ID" value="XM_060442791.1"/>
</dbReference>
<dbReference type="AlphaFoldDB" id="A0AA39ZYX9"/>
<comment type="caution">
    <text evidence="1">The sequence shown here is derived from an EMBL/GenBank/DDBJ whole genome shotgun (WGS) entry which is preliminary data.</text>
</comment>
<evidence type="ECO:0000313" key="1">
    <source>
        <dbReference type="EMBL" id="KAK0706212.1"/>
    </source>
</evidence>
<accession>A0AA39ZYX9</accession>
<gene>
    <name evidence="1" type="ORF">B0T26DRAFT_725772</name>
</gene>
<reference evidence="1" key="1">
    <citation type="submission" date="2023-06" db="EMBL/GenBank/DDBJ databases">
        <title>Genome-scale phylogeny and comparative genomics of the fungal order Sordariales.</title>
        <authorList>
            <consortium name="Lawrence Berkeley National Laboratory"/>
            <person name="Hensen N."/>
            <person name="Bonometti L."/>
            <person name="Westerberg I."/>
            <person name="Brannstrom I.O."/>
            <person name="Guillou S."/>
            <person name="Cros-Aarteil S."/>
            <person name="Calhoun S."/>
            <person name="Haridas S."/>
            <person name="Kuo A."/>
            <person name="Mondo S."/>
            <person name="Pangilinan J."/>
            <person name="Riley R."/>
            <person name="LaButti K."/>
            <person name="Andreopoulos B."/>
            <person name="Lipzen A."/>
            <person name="Chen C."/>
            <person name="Yanf M."/>
            <person name="Daum C."/>
            <person name="Ng V."/>
            <person name="Clum A."/>
            <person name="Steindorff A."/>
            <person name="Ohm R."/>
            <person name="Martin F."/>
            <person name="Silar P."/>
            <person name="Natvig D."/>
            <person name="Lalanne C."/>
            <person name="Gautier V."/>
            <person name="Ament-velasquez S.L."/>
            <person name="Kruys A."/>
            <person name="Hutchinson M.I."/>
            <person name="Powell A.J."/>
            <person name="Barry K."/>
            <person name="Miller A.N."/>
            <person name="Grigoriev I.V."/>
            <person name="Debuchy R."/>
            <person name="Gladieux P."/>
            <person name="Thoren M.H."/>
            <person name="Johannesson H."/>
        </authorList>
    </citation>
    <scope>NUCLEOTIDE SEQUENCE</scope>
    <source>
        <strain evidence="1">SMH2392-1A</strain>
    </source>
</reference>
<proteinExistence type="predicted"/>
<evidence type="ECO:0000313" key="2">
    <source>
        <dbReference type="Proteomes" id="UP001172101"/>
    </source>
</evidence>
<name>A0AA39ZYX9_9PEZI</name>
<sequence length="225" mass="24482">MVQKDYICRLNSHHSTSKILFCLTTHPLKPYLANKLNSSASLPSYYPFRAEQSTMASRVYWTTTAPFTVIVAGVPTQFVYLRFGITTIAVADRVNQWKNYCPLPVVLGGSVLSQANIGGNDADNAIRRYAIVPPPISSLDFLTKVYLPRLLINPALVNPPNPGLAWTLSQPATQIDWFVVPVIQPGGATVGNLVQASVNATINAGGLSAANIDAFVTHMYNNINH</sequence>
<keyword evidence="2" id="KW-1185">Reference proteome</keyword>
<dbReference type="Proteomes" id="UP001172101">
    <property type="component" value="Unassembled WGS sequence"/>
</dbReference>
<dbReference type="GeneID" id="85326061"/>